<gene>
    <name evidence="2" type="ORF">GCM10009037_05440</name>
</gene>
<dbReference type="EMBL" id="BMPF01000001">
    <property type="protein sequence ID" value="GGL24831.1"/>
    <property type="molecule type" value="Genomic_DNA"/>
</dbReference>
<dbReference type="PROSITE" id="PS51257">
    <property type="entry name" value="PROKAR_LIPOPROTEIN"/>
    <property type="match status" value="1"/>
</dbReference>
<evidence type="ECO:0000313" key="2">
    <source>
        <dbReference type="EMBL" id="GGL24831.1"/>
    </source>
</evidence>
<dbReference type="Proteomes" id="UP000628840">
    <property type="component" value="Unassembled WGS sequence"/>
</dbReference>
<evidence type="ECO:0000256" key="1">
    <source>
        <dbReference type="SAM" id="MobiDB-lite"/>
    </source>
</evidence>
<evidence type="ECO:0008006" key="4">
    <source>
        <dbReference type="Google" id="ProtNLM"/>
    </source>
</evidence>
<protein>
    <recommendedName>
        <fullName evidence="4">Lipoprotein</fullName>
    </recommendedName>
</protein>
<dbReference type="Gene3D" id="2.50.20.20">
    <property type="match status" value="1"/>
</dbReference>
<dbReference type="AlphaFoldDB" id="A0A830ESF4"/>
<organism evidence="2 3">
    <name type="scientific">Halarchaeum grantii</name>
    <dbReference type="NCBI Taxonomy" id="1193105"/>
    <lineage>
        <taxon>Archaea</taxon>
        <taxon>Methanobacteriati</taxon>
        <taxon>Methanobacteriota</taxon>
        <taxon>Stenosarchaea group</taxon>
        <taxon>Halobacteria</taxon>
        <taxon>Halobacteriales</taxon>
        <taxon>Halobacteriaceae</taxon>
    </lineage>
</organism>
<dbReference type="Pfam" id="PF24381">
    <property type="entry name" value="DUF7537"/>
    <property type="match status" value="1"/>
</dbReference>
<keyword evidence="3" id="KW-1185">Reference proteome</keyword>
<feature type="compositionally biased region" description="Low complexity" evidence="1">
    <location>
        <begin position="235"/>
        <end position="247"/>
    </location>
</feature>
<comment type="caution">
    <text evidence="2">The sequence shown here is derived from an EMBL/GenBank/DDBJ whole genome shotgun (WGS) entry which is preliminary data.</text>
</comment>
<feature type="region of interest" description="Disordered" evidence="1">
    <location>
        <begin position="224"/>
        <end position="247"/>
    </location>
</feature>
<dbReference type="SUPFAM" id="SSF89392">
    <property type="entry name" value="Prokaryotic lipoproteins and lipoprotein localization factors"/>
    <property type="match status" value="1"/>
</dbReference>
<dbReference type="RefSeq" id="WP_188878385.1">
    <property type="nucleotide sequence ID" value="NZ_BMPF01000001.1"/>
</dbReference>
<accession>A0A830ESF4</accession>
<proteinExistence type="predicted"/>
<dbReference type="InterPro" id="IPR055959">
    <property type="entry name" value="DUF7537"/>
</dbReference>
<reference evidence="2 3" key="1">
    <citation type="journal article" date="2019" name="Int. J. Syst. Evol. Microbiol.">
        <title>The Global Catalogue of Microorganisms (GCM) 10K type strain sequencing project: providing services to taxonomists for standard genome sequencing and annotation.</title>
        <authorList>
            <consortium name="The Broad Institute Genomics Platform"/>
            <consortium name="The Broad Institute Genome Sequencing Center for Infectious Disease"/>
            <person name="Wu L."/>
            <person name="Ma J."/>
        </authorList>
    </citation>
    <scope>NUCLEOTIDE SEQUENCE [LARGE SCALE GENOMIC DNA]</scope>
    <source>
        <strain evidence="2 3">JCM 19585</strain>
    </source>
</reference>
<name>A0A830ESF4_9EURY</name>
<dbReference type="OrthoDB" id="265776at2157"/>
<sequence length="247" mass="25354">MQKNALAALAVVALVALAGCSAMSGGGGQPYETPVNGSQMEAQHASALEEAGSFTYHLTVNASSAETTSTTQDLTAKVDLDSGAYALSTSSAFGDATVYADGNGTAYTRINSSTGVLYRQGSAFDVDATQFSRLGAENLTERANVTYEGTSTLDGETVHTYVAHVNASAGADASGTVGGLSAEASANATARFDVRPDGLVKRVHYTVNASQRSVDVTMRYTDVGSTDPTPPWLDAARANTTAETATN</sequence>
<evidence type="ECO:0000313" key="3">
    <source>
        <dbReference type="Proteomes" id="UP000628840"/>
    </source>
</evidence>
<dbReference type="InterPro" id="IPR029046">
    <property type="entry name" value="LolA/LolB/LppX"/>
</dbReference>